<dbReference type="Proteomes" id="UP001284601">
    <property type="component" value="Unassembled WGS sequence"/>
</dbReference>
<evidence type="ECO:0000256" key="1">
    <source>
        <dbReference type="SAM" id="MobiDB-lite"/>
    </source>
</evidence>
<sequence>DLLRLDPRAGAGAVPAALGGGLRGARDAKPAGTAGSWTLPGGSAATTSSDGAEVTLTLAPTAALARRLAR</sequence>
<gene>
    <name evidence="2" type="ORF">R7226_12325</name>
</gene>
<feature type="non-terminal residue" evidence="2">
    <location>
        <position position="1"/>
    </location>
</feature>
<accession>A0ABU4HSU3</accession>
<organism evidence="2 3">
    <name type="scientific">Conexibacter stalactiti</name>
    <dbReference type="NCBI Taxonomy" id="1940611"/>
    <lineage>
        <taxon>Bacteria</taxon>
        <taxon>Bacillati</taxon>
        <taxon>Actinomycetota</taxon>
        <taxon>Thermoleophilia</taxon>
        <taxon>Solirubrobacterales</taxon>
        <taxon>Conexibacteraceae</taxon>
        <taxon>Conexibacter</taxon>
    </lineage>
</organism>
<protein>
    <submittedName>
        <fullName evidence="2">Uncharacterized protein</fullName>
    </submittedName>
</protein>
<evidence type="ECO:0000313" key="3">
    <source>
        <dbReference type="Proteomes" id="UP001284601"/>
    </source>
</evidence>
<name>A0ABU4HSU3_9ACTN</name>
<keyword evidence="3" id="KW-1185">Reference proteome</keyword>
<dbReference type="EMBL" id="JAWSTH010000028">
    <property type="protein sequence ID" value="MDW5595129.1"/>
    <property type="molecule type" value="Genomic_DNA"/>
</dbReference>
<feature type="region of interest" description="Disordered" evidence="1">
    <location>
        <begin position="14"/>
        <end position="48"/>
    </location>
</feature>
<proteinExistence type="predicted"/>
<evidence type="ECO:0000313" key="2">
    <source>
        <dbReference type="EMBL" id="MDW5595129.1"/>
    </source>
</evidence>
<reference evidence="3" key="1">
    <citation type="submission" date="2023-07" db="EMBL/GenBank/DDBJ databases">
        <title>Conexibacter stalactiti sp. nov., isolated from stalactites in a lava cave and emended description of the genus Conexibacter.</title>
        <authorList>
            <person name="Lee S.D."/>
        </authorList>
    </citation>
    <scope>NUCLEOTIDE SEQUENCE [LARGE SCALE GENOMIC DNA]</scope>
    <source>
        <strain evidence="3">KCTC 39840</strain>
    </source>
</reference>
<comment type="caution">
    <text evidence="2">The sequence shown here is derived from an EMBL/GenBank/DDBJ whole genome shotgun (WGS) entry which is preliminary data.</text>
</comment>